<feature type="chain" id="PRO_5015890648" evidence="2">
    <location>
        <begin position="23"/>
        <end position="740"/>
    </location>
</feature>
<feature type="compositionally biased region" description="Low complexity" evidence="1">
    <location>
        <begin position="574"/>
        <end position="589"/>
    </location>
</feature>
<feature type="region of interest" description="Disordered" evidence="1">
    <location>
        <begin position="539"/>
        <end position="740"/>
    </location>
</feature>
<feature type="compositionally biased region" description="Low complexity" evidence="1">
    <location>
        <begin position="716"/>
        <end position="726"/>
    </location>
</feature>
<dbReference type="PANTHER" id="PTHR33538:SF2">
    <property type="entry name" value="PROTEIN GAMETE EXPRESSED 1"/>
    <property type="match status" value="1"/>
</dbReference>
<accession>A0A2V0NJV4</accession>
<dbReference type="EMBL" id="BDRX01000001">
    <property type="protein sequence ID" value="GBF87538.1"/>
    <property type="molecule type" value="Genomic_DNA"/>
</dbReference>
<dbReference type="AlphaFoldDB" id="A0A2V0NJV4"/>
<evidence type="ECO:0000313" key="4">
    <source>
        <dbReference type="Proteomes" id="UP000247498"/>
    </source>
</evidence>
<feature type="compositionally biased region" description="Basic and acidic residues" evidence="1">
    <location>
        <begin position="466"/>
        <end position="475"/>
    </location>
</feature>
<organism evidence="3 4">
    <name type="scientific">Raphidocelis subcapitata</name>
    <dbReference type="NCBI Taxonomy" id="307507"/>
    <lineage>
        <taxon>Eukaryota</taxon>
        <taxon>Viridiplantae</taxon>
        <taxon>Chlorophyta</taxon>
        <taxon>core chlorophytes</taxon>
        <taxon>Chlorophyceae</taxon>
        <taxon>CS clade</taxon>
        <taxon>Sphaeropleales</taxon>
        <taxon>Selenastraceae</taxon>
        <taxon>Raphidocelis</taxon>
    </lineage>
</organism>
<feature type="compositionally biased region" description="Low complexity" evidence="1">
    <location>
        <begin position="610"/>
        <end position="620"/>
    </location>
</feature>
<comment type="caution">
    <text evidence="3">The sequence shown here is derived from an EMBL/GenBank/DDBJ whole genome shotgun (WGS) entry which is preliminary data.</text>
</comment>
<dbReference type="InterPro" id="IPR040346">
    <property type="entry name" value="GEX1/Brambleberry"/>
</dbReference>
<dbReference type="InParanoid" id="A0A2V0NJV4"/>
<evidence type="ECO:0000256" key="1">
    <source>
        <dbReference type="SAM" id="MobiDB-lite"/>
    </source>
</evidence>
<name>A0A2V0NJV4_9CHLO</name>
<gene>
    <name evidence="3" type="ORF">Rsub_00249</name>
</gene>
<feature type="signal peptide" evidence="2">
    <location>
        <begin position="1"/>
        <end position="22"/>
    </location>
</feature>
<dbReference type="Proteomes" id="UP000247498">
    <property type="component" value="Unassembled WGS sequence"/>
</dbReference>
<feature type="compositionally biased region" description="Basic and acidic residues" evidence="1">
    <location>
        <begin position="689"/>
        <end position="702"/>
    </location>
</feature>
<proteinExistence type="predicted"/>
<keyword evidence="2" id="KW-0732">Signal</keyword>
<sequence length="740" mass="77521">MALNRAAALAVAVAALWSALLAPPLPPRAAAALDAPAMFEAVPPEAEQTGLQQYGDAAQRASKESWLQRVLGTDCYSQAVKELRAECNRLSDEQRSWLAVSFTGCHQRVTRHSPFSCGRARSLKDCVAKMDEKTYGDYLVFLQQVTRRAVGAGAGPMCLFLQNQRFQEVTARLMTDMLSASASANQTLAGVLGGLRAQSEALAQGAARLEGVVALQEETRELAARGAEGVAALIGRAENLSVAMAASLQLSDDIISLQASAVVGLDRLASRADAAAAEAEARWAALARGAEELGEWQRRSESFQARAEGARFWGTELRAASEGLLARTSDMRQLLELLLGAQSRAVSLLERLSSRHLGPRELAFWGAAVAVPVLFVGALDLKLGMLGAVLLGFAAESALGLGGLRGAGALSWGGACAGAWAVRAGMVLGAAAFAGWRLHERGRAQRELVAEVKALRAALEQRDAFEGRPRWEPHHWPPPRPRPGGGGWPLAGGGPPPQPTAAAGGAAAWLGEYAPLLPQPAARSSRRVPAAAPAGDEAAAAAAAAATPMGARTPRQPPQPAALLLPPSRPEAPPSTGRAPAPAAAPAAPRQRRRLRSVAEDEPLSGEEGAPAALLVDAAAAPPPRQRRRSSSVSVESRPAAEARAGLERRRAGRGEGSGAAASEGKAPPERGARFKRRQQQEQQQEQEQQERQQQQERHDDGSDSNGTEPLGTAGGRAAAARGGQPQRKRARRGSSAGLA</sequence>
<evidence type="ECO:0000313" key="3">
    <source>
        <dbReference type="EMBL" id="GBF87538.1"/>
    </source>
</evidence>
<feature type="compositionally biased region" description="Basic and acidic residues" evidence="1">
    <location>
        <begin position="639"/>
        <end position="654"/>
    </location>
</feature>
<dbReference type="PANTHER" id="PTHR33538">
    <property type="entry name" value="PROTEIN GAMETE EXPRESSED 1"/>
    <property type="match status" value="1"/>
</dbReference>
<protein>
    <submittedName>
        <fullName evidence="3">Uncharacterized protein</fullName>
    </submittedName>
</protein>
<evidence type="ECO:0000256" key="2">
    <source>
        <dbReference type="SAM" id="SignalP"/>
    </source>
</evidence>
<dbReference type="OrthoDB" id="377549at2759"/>
<keyword evidence="4" id="KW-1185">Reference proteome</keyword>
<feature type="compositionally biased region" description="Gly residues" evidence="1">
    <location>
        <begin position="483"/>
        <end position="493"/>
    </location>
</feature>
<feature type="region of interest" description="Disordered" evidence="1">
    <location>
        <begin position="466"/>
        <end position="504"/>
    </location>
</feature>
<reference evidence="3 4" key="1">
    <citation type="journal article" date="2018" name="Sci. Rep.">
        <title>Raphidocelis subcapitata (=Pseudokirchneriella subcapitata) provides an insight into genome evolution and environmental adaptations in the Sphaeropleales.</title>
        <authorList>
            <person name="Suzuki S."/>
            <person name="Yamaguchi H."/>
            <person name="Nakajima N."/>
            <person name="Kawachi M."/>
        </authorList>
    </citation>
    <scope>NUCLEOTIDE SEQUENCE [LARGE SCALE GENOMIC DNA]</scope>
    <source>
        <strain evidence="3 4">NIES-35</strain>
    </source>
</reference>